<dbReference type="EMBL" id="VAWA01000027">
    <property type="protein sequence ID" value="TLP71757.1"/>
    <property type="molecule type" value="Genomic_DNA"/>
</dbReference>
<keyword evidence="1" id="KW-0805">Transcription regulation</keyword>
<dbReference type="InterPro" id="IPR050204">
    <property type="entry name" value="AraC_XylS_family_regulators"/>
</dbReference>
<dbReference type="Pfam" id="PF12833">
    <property type="entry name" value="HTH_18"/>
    <property type="match status" value="1"/>
</dbReference>
<keyword evidence="7" id="KW-1185">Reference proteome</keyword>
<evidence type="ECO:0000259" key="5">
    <source>
        <dbReference type="PROSITE" id="PS01124"/>
    </source>
</evidence>
<protein>
    <submittedName>
        <fullName evidence="6">Helix-turn-helix transcriptional regulator</fullName>
    </submittedName>
</protein>
<dbReference type="Proteomes" id="UP000306544">
    <property type="component" value="Unassembled WGS sequence"/>
</dbReference>
<organism evidence="6 7">
    <name type="scientific">Nesterenkonia sphaerica</name>
    <dbReference type="NCBI Taxonomy" id="1804988"/>
    <lineage>
        <taxon>Bacteria</taxon>
        <taxon>Bacillati</taxon>
        <taxon>Actinomycetota</taxon>
        <taxon>Actinomycetes</taxon>
        <taxon>Micrococcales</taxon>
        <taxon>Micrococcaceae</taxon>
        <taxon>Nesterenkonia</taxon>
    </lineage>
</organism>
<reference evidence="6 7" key="1">
    <citation type="submission" date="2019-05" db="EMBL/GenBank/DDBJ databases">
        <title>Nesterenkonia sp. GY239, isolated from the Southern Atlantic Ocean.</title>
        <authorList>
            <person name="Zhang G."/>
        </authorList>
    </citation>
    <scope>NUCLEOTIDE SEQUENCE [LARGE SCALE GENOMIC DNA]</scope>
    <source>
        <strain evidence="6 7">GY239</strain>
    </source>
</reference>
<dbReference type="SMART" id="SM00342">
    <property type="entry name" value="HTH_ARAC"/>
    <property type="match status" value="1"/>
</dbReference>
<name>A0A5R9A1J1_9MICC</name>
<dbReference type="SUPFAM" id="SSF51215">
    <property type="entry name" value="Regulatory protein AraC"/>
    <property type="match status" value="1"/>
</dbReference>
<gene>
    <name evidence="6" type="ORF">FEF27_12360</name>
</gene>
<dbReference type="OrthoDB" id="186135at2"/>
<feature type="region of interest" description="Disordered" evidence="4">
    <location>
        <begin position="177"/>
        <end position="199"/>
    </location>
</feature>
<proteinExistence type="predicted"/>
<dbReference type="PROSITE" id="PS01124">
    <property type="entry name" value="HTH_ARAC_FAMILY_2"/>
    <property type="match status" value="1"/>
</dbReference>
<feature type="domain" description="HTH araC/xylS-type" evidence="5">
    <location>
        <begin position="202"/>
        <end position="300"/>
    </location>
</feature>
<sequence>MDGVRASPFIFRPIVAETSTHVQQVAPSAYDWVRLVFLRSGTAVVYSEFGERPARPGDVLLLAANVLSGCHPEEPVTTTTVFLDFEYLVDKVFWQQSAVLADRLEACELLDQPYVEPAQLLRLSDEAFGRVLPWLDELTDLSNFENTATVFFEVERALLSVLQVVLPDIEVSSIRRSATQREAAKPTPPRRRAPRPLRPEARRAAEMLRSDLTHRWGLDELAEAAHLSVPQFHRVFIDAYGKTPQTYLTMLRAEELARLLRETDLPIEVAMRKVGWNTRGHAARFFRQHLGATPSRYRELTWMR</sequence>
<evidence type="ECO:0000256" key="4">
    <source>
        <dbReference type="SAM" id="MobiDB-lite"/>
    </source>
</evidence>
<dbReference type="InterPro" id="IPR009057">
    <property type="entry name" value="Homeodomain-like_sf"/>
</dbReference>
<dbReference type="AlphaFoldDB" id="A0A5R9A1J1"/>
<comment type="caution">
    <text evidence="6">The sequence shown here is derived from an EMBL/GenBank/DDBJ whole genome shotgun (WGS) entry which is preliminary data.</text>
</comment>
<dbReference type="SUPFAM" id="SSF46689">
    <property type="entry name" value="Homeodomain-like"/>
    <property type="match status" value="2"/>
</dbReference>
<dbReference type="PANTHER" id="PTHR46796">
    <property type="entry name" value="HTH-TYPE TRANSCRIPTIONAL ACTIVATOR RHAS-RELATED"/>
    <property type="match status" value="1"/>
</dbReference>
<evidence type="ECO:0000256" key="3">
    <source>
        <dbReference type="ARBA" id="ARBA00023163"/>
    </source>
</evidence>
<dbReference type="GO" id="GO:0043565">
    <property type="term" value="F:sequence-specific DNA binding"/>
    <property type="evidence" value="ECO:0007669"/>
    <property type="project" value="InterPro"/>
</dbReference>
<evidence type="ECO:0000313" key="7">
    <source>
        <dbReference type="Proteomes" id="UP000306544"/>
    </source>
</evidence>
<keyword evidence="2" id="KW-0238">DNA-binding</keyword>
<evidence type="ECO:0000313" key="6">
    <source>
        <dbReference type="EMBL" id="TLP71757.1"/>
    </source>
</evidence>
<dbReference type="Gene3D" id="1.10.10.60">
    <property type="entry name" value="Homeodomain-like"/>
    <property type="match status" value="2"/>
</dbReference>
<dbReference type="GO" id="GO:0003700">
    <property type="term" value="F:DNA-binding transcription factor activity"/>
    <property type="evidence" value="ECO:0007669"/>
    <property type="project" value="InterPro"/>
</dbReference>
<keyword evidence="3" id="KW-0804">Transcription</keyword>
<evidence type="ECO:0000256" key="1">
    <source>
        <dbReference type="ARBA" id="ARBA00023015"/>
    </source>
</evidence>
<dbReference type="InterPro" id="IPR037923">
    <property type="entry name" value="HTH-like"/>
</dbReference>
<evidence type="ECO:0000256" key="2">
    <source>
        <dbReference type="ARBA" id="ARBA00023125"/>
    </source>
</evidence>
<dbReference type="InterPro" id="IPR018060">
    <property type="entry name" value="HTH_AraC"/>
</dbReference>
<accession>A0A5R9A1J1</accession>